<evidence type="ECO:0000256" key="14">
    <source>
        <dbReference type="SAM" id="MobiDB-lite"/>
    </source>
</evidence>
<evidence type="ECO:0000256" key="3">
    <source>
        <dbReference type="ARBA" id="ARBA00021622"/>
    </source>
</evidence>
<keyword evidence="10 13" id="KW-0472">Membrane</keyword>
<evidence type="ECO:0000256" key="6">
    <source>
        <dbReference type="ARBA" id="ARBA00022692"/>
    </source>
</evidence>
<evidence type="ECO:0000256" key="4">
    <source>
        <dbReference type="ARBA" id="ARBA00022448"/>
    </source>
</evidence>
<dbReference type="InterPro" id="IPR006135">
    <property type="entry name" value="T3SS_substrate_exporter"/>
</dbReference>
<name>A0A0K2GDB7_NITMO</name>
<evidence type="ECO:0000256" key="8">
    <source>
        <dbReference type="ARBA" id="ARBA00022927"/>
    </source>
</evidence>
<evidence type="ECO:0000313" key="16">
    <source>
        <dbReference type="Proteomes" id="UP000069205"/>
    </source>
</evidence>
<keyword evidence="5 13" id="KW-1003">Cell membrane</keyword>
<comment type="function">
    <text evidence="12 13">Required for formation of the rod structure in the basal body of the flagellar apparatus. Together with FliI and FliH, may constitute the export apparatus of flagellin.</text>
</comment>
<dbReference type="Gene3D" id="3.40.1690.10">
    <property type="entry name" value="secretion proteins EscU"/>
    <property type="match status" value="1"/>
</dbReference>
<feature type="transmembrane region" description="Helical" evidence="13">
    <location>
        <begin position="192"/>
        <end position="214"/>
    </location>
</feature>
<keyword evidence="15" id="KW-0966">Cell projection</keyword>
<dbReference type="EMBL" id="CP011801">
    <property type="protein sequence ID" value="ALA58612.1"/>
    <property type="molecule type" value="Genomic_DNA"/>
</dbReference>
<keyword evidence="16" id="KW-1185">Reference proteome</keyword>
<dbReference type="InterPro" id="IPR029025">
    <property type="entry name" value="T3SS_substrate_exporter_C"/>
</dbReference>
<dbReference type="SUPFAM" id="SSF160544">
    <property type="entry name" value="EscU C-terminal domain-like"/>
    <property type="match status" value="1"/>
</dbReference>
<feature type="compositionally biased region" description="Basic and acidic residues" evidence="14">
    <location>
        <begin position="1"/>
        <end position="22"/>
    </location>
</feature>
<comment type="similarity">
    <text evidence="2 13">Belongs to the type III secretion exporter family.</text>
</comment>
<dbReference type="GO" id="GO:0044780">
    <property type="term" value="P:bacterial-type flagellum assembly"/>
    <property type="evidence" value="ECO:0007669"/>
    <property type="project" value="InterPro"/>
</dbReference>
<protein>
    <recommendedName>
        <fullName evidence="3 13">Flagellar biosynthetic protein FlhB</fullName>
    </recommendedName>
</protein>
<dbReference type="OrthoDB" id="9807950at2"/>
<evidence type="ECO:0000256" key="5">
    <source>
        <dbReference type="ARBA" id="ARBA00022475"/>
    </source>
</evidence>
<feature type="region of interest" description="Disordered" evidence="14">
    <location>
        <begin position="1"/>
        <end position="27"/>
    </location>
</feature>
<dbReference type="PANTHER" id="PTHR30531:SF12">
    <property type="entry name" value="FLAGELLAR BIOSYNTHETIC PROTEIN FLHB"/>
    <property type="match status" value="1"/>
</dbReference>
<evidence type="ECO:0000256" key="10">
    <source>
        <dbReference type="ARBA" id="ARBA00023136"/>
    </source>
</evidence>
<organism evidence="15 16">
    <name type="scientific">Nitrospira moscoviensis</name>
    <dbReference type="NCBI Taxonomy" id="42253"/>
    <lineage>
        <taxon>Bacteria</taxon>
        <taxon>Pseudomonadati</taxon>
        <taxon>Nitrospirota</taxon>
        <taxon>Nitrospiria</taxon>
        <taxon>Nitrospirales</taxon>
        <taxon>Nitrospiraceae</taxon>
        <taxon>Nitrospira</taxon>
    </lineage>
</organism>
<keyword evidence="6 13" id="KW-0812">Transmembrane</keyword>
<feature type="transmembrane region" description="Helical" evidence="13">
    <location>
        <begin position="32"/>
        <end position="53"/>
    </location>
</feature>
<gene>
    <name evidence="13 15" type="primary">flhB</name>
    <name evidence="15" type="ORF">NITMOv2_2196</name>
</gene>
<dbReference type="NCBIfam" id="TIGR00328">
    <property type="entry name" value="flhB"/>
    <property type="match status" value="1"/>
</dbReference>
<dbReference type="Proteomes" id="UP000069205">
    <property type="component" value="Chromosome"/>
</dbReference>
<dbReference type="GO" id="GO:0005886">
    <property type="term" value="C:plasma membrane"/>
    <property type="evidence" value="ECO:0007669"/>
    <property type="project" value="UniProtKB-SubCell"/>
</dbReference>
<feature type="transmembrane region" description="Helical" evidence="13">
    <location>
        <begin position="92"/>
        <end position="113"/>
    </location>
</feature>
<keyword evidence="15" id="KW-0282">Flagellum</keyword>
<keyword evidence="4 13" id="KW-0813">Transport</keyword>
<evidence type="ECO:0000256" key="2">
    <source>
        <dbReference type="ARBA" id="ARBA00010690"/>
    </source>
</evidence>
<dbReference type="PANTHER" id="PTHR30531">
    <property type="entry name" value="FLAGELLAR BIOSYNTHETIC PROTEIN FLHB"/>
    <property type="match status" value="1"/>
</dbReference>
<evidence type="ECO:0000256" key="13">
    <source>
        <dbReference type="RuleBase" id="RU364091"/>
    </source>
</evidence>
<comment type="subcellular location">
    <subcellularLocation>
        <location evidence="1">Cell membrane</location>
        <topology evidence="1">Multi-pass membrane protein</topology>
    </subcellularLocation>
</comment>
<dbReference type="AlphaFoldDB" id="A0A0K2GDB7"/>
<dbReference type="PATRIC" id="fig|42253.5.peg.2163"/>
<accession>A0A0K2GDB7</accession>
<dbReference type="GO" id="GO:0009306">
    <property type="term" value="P:protein secretion"/>
    <property type="evidence" value="ECO:0007669"/>
    <property type="project" value="InterPro"/>
</dbReference>
<evidence type="ECO:0000256" key="11">
    <source>
        <dbReference type="ARBA" id="ARBA00023225"/>
    </source>
</evidence>
<comment type="caution">
    <text evidence="13">Lacks conserved residue(s) required for the propagation of feature annotation.</text>
</comment>
<evidence type="ECO:0000313" key="15">
    <source>
        <dbReference type="EMBL" id="ALA58612.1"/>
    </source>
</evidence>
<dbReference type="PRINTS" id="PR00950">
    <property type="entry name" value="TYPE3IMSPROT"/>
</dbReference>
<evidence type="ECO:0000256" key="12">
    <source>
        <dbReference type="ARBA" id="ARBA00025078"/>
    </source>
</evidence>
<evidence type="ECO:0000256" key="1">
    <source>
        <dbReference type="ARBA" id="ARBA00004651"/>
    </source>
</evidence>
<dbReference type="RefSeq" id="WP_053379758.1">
    <property type="nucleotide sequence ID" value="NZ_CP011801.1"/>
</dbReference>
<keyword evidence="15" id="KW-0969">Cilium</keyword>
<dbReference type="Pfam" id="PF01312">
    <property type="entry name" value="Bac_export_2"/>
    <property type="match status" value="1"/>
</dbReference>
<sequence length="359" mass="38913">MADQDDNKTEAATPKRKEEARRQGQVAMSRDVSTAAVLLGGIGLLAALLPVGMRKMTDVTRRGLTLSVDRAALDGATIDRVHDVIVQTGETVLLLVLPIFMGIALIGAGASLAQTGFLWRPNALQWDFARLNPMKGLSRLASLRSVMELVKGLLKIALITGAGLYVMRDDLAQVPALIAFDMDSALLVTGRLALKSALAIAGAIALLAGLDYLYQRYEWERGLRMSKEEIKEEHKAAEGDPLIRSRVRAAQRDLAKKRMMAAVKTADVVVTNPTHLAVALKYDAAKKAAPYVVAKGAGFVAERIRELARHHGVAVVENKFVARTLYKLVDIGKEIPADLYRAVAEILAFVYRARGITPG</sequence>
<keyword evidence="9 13" id="KW-1133">Transmembrane helix</keyword>
<dbReference type="STRING" id="42253.NITMOv2_2196"/>
<keyword evidence="11 13" id="KW-1006">Bacterial flagellum protein export</keyword>
<dbReference type="KEGG" id="nmv:NITMOv2_2196"/>
<keyword evidence="7 13" id="KW-1005">Bacterial flagellum biogenesis</keyword>
<reference evidence="15 16" key="1">
    <citation type="journal article" date="2015" name="Proc. Natl. Acad. Sci. U.S.A.">
        <title>Expanded metabolic versatility of ubiquitous nitrite-oxidizing bacteria from the genus Nitrospira.</title>
        <authorList>
            <person name="Koch H."/>
            <person name="Lucker S."/>
            <person name="Albertsen M."/>
            <person name="Kitzinger K."/>
            <person name="Herbold C."/>
            <person name="Spieck E."/>
            <person name="Nielsen P.H."/>
            <person name="Wagner M."/>
            <person name="Daims H."/>
        </authorList>
    </citation>
    <scope>NUCLEOTIDE SEQUENCE [LARGE SCALE GENOMIC DNA]</scope>
    <source>
        <strain evidence="15 16">NSP M-1</strain>
    </source>
</reference>
<proteinExistence type="inferred from homology"/>
<evidence type="ECO:0000256" key="7">
    <source>
        <dbReference type="ARBA" id="ARBA00022795"/>
    </source>
</evidence>
<dbReference type="InterPro" id="IPR006136">
    <property type="entry name" value="FlhB"/>
</dbReference>
<evidence type="ECO:0000256" key="9">
    <source>
        <dbReference type="ARBA" id="ARBA00022989"/>
    </source>
</evidence>
<dbReference type="Gene3D" id="6.10.250.2080">
    <property type="match status" value="1"/>
</dbReference>
<keyword evidence="8 13" id="KW-0653">Protein transport</keyword>